<evidence type="ECO:0000256" key="7">
    <source>
        <dbReference type="ARBA" id="ARBA00055690"/>
    </source>
</evidence>
<feature type="active site" description="Glycyl thioester intermediate" evidence="13">
    <location>
        <position position="89"/>
    </location>
</feature>
<protein>
    <recommendedName>
        <fullName evidence="9">Ubiquitin-conjugating enzyme E2 G2</fullName>
        <ecNumber evidence="2">2.3.2.23</ecNumber>
    </recommendedName>
    <alternativeName>
        <fullName evidence="12">E2 ubiquitin-conjugating enzyme G2</fullName>
    </alternativeName>
    <alternativeName>
        <fullName evidence="10">Ubiquitin carrier protein G2</fullName>
    </alternativeName>
    <alternativeName>
        <fullName evidence="11">Ubiquitin-protein ligase G2</fullName>
    </alternativeName>
</protein>
<dbReference type="Gene3D" id="3.10.110.10">
    <property type="entry name" value="Ubiquitin Conjugating Enzyme"/>
    <property type="match status" value="1"/>
</dbReference>
<organism evidence="16 17">
    <name type="scientific">Brachionus calyciflorus</name>
    <dbReference type="NCBI Taxonomy" id="104777"/>
    <lineage>
        <taxon>Eukaryota</taxon>
        <taxon>Metazoa</taxon>
        <taxon>Spiralia</taxon>
        <taxon>Gnathifera</taxon>
        <taxon>Rotifera</taxon>
        <taxon>Eurotatoria</taxon>
        <taxon>Monogononta</taxon>
        <taxon>Pseudotrocha</taxon>
        <taxon>Ploima</taxon>
        <taxon>Brachionidae</taxon>
        <taxon>Brachionus</taxon>
    </lineage>
</organism>
<evidence type="ECO:0000256" key="5">
    <source>
        <dbReference type="ARBA" id="ARBA00022786"/>
    </source>
</evidence>
<dbReference type="PROSITE" id="PS50127">
    <property type="entry name" value="UBC_2"/>
    <property type="match status" value="1"/>
</dbReference>
<evidence type="ECO:0000256" key="2">
    <source>
        <dbReference type="ARBA" id="ARBA00012486"/>
    </source>
</evidence>
<dbReference type="InterPro" id="IPR000608">
    <property type="entry name" value="UBC"/>
</dbReference>
<keyword evidence="4 14" id="KW-0547">Nucleotide-binding</keyword>
<dbReference type="GO" id="GO:0005524">
    <property type="term" value="F:ATP binding"/>
    <property type="evidence" value="ECO:0007669"/>
    <property type="project" value="UniProtKB-UniRule"/>
</dbReference>
<evidence type="ECO:0000256" key="14">
    <source>
        <dbReference type="RuleBase" id="RU362109"/>
    </source>
</evidence>
<evidence type="ECO:0000256" key="3">
    <source>
        <dbReference type="ARBA" id="ARBA00022679"/>
    </source>
</evidence>
<evidence type="ECO:0000313" key="16">
    <source>
        <dbReference type="EMBL" id="CAF0822973.1"/>
    </source>
</evidence>
<dbReference type="FunFam" id="3.10.110.10:FF:000008">
    <property type="entry name" value="Ubiquitin-conjugating enzyme E2 G2"/>
    <property type="match status" value="1"/>
</dbReference>
<dbReference type="SUPFAM" id="SSF54495">
    <property type="entry name" value="UBC-like"/>
    <property type="match status" value="1"/>
</dbReference>
<reference evidence="16" key="1">
    <citation type="submission" date="2021-02" db="EMBL/GenBank/DDBJ databases">
        <authorList>
            <person name="Nowell W R."/>
        </authorList>
    </citation>
    <scope>NUCLEOTIDE SEQUENCE</scope>
    <source>
        <strain evidence="16">Ploen Becks lab</strain>
    </source>
</reference>
<feature type="domain" description="UBC core" evidence="15">
    <location>
        <begin position="4"/>
        <end position="164"/>
    </location>
</feature>
<comment type="catalytic activity">
    <reaction evidence="1">
        <text>S-ubiquitinyl-[E1 ubiquitin-activating enzyme]-L-cysteine + [E2 ubiquitin-conjugating enzyme]-L-cysteine = [E1 ubiquitin-activating enzyme]-L-cysteine + S-ubiquitinyl-[E2 ubiquitin-conjugating enzyme]-L-cysteine.</text>
        <dbReference type="EC" id="2.3.2.23"/>
    </reaction>
</comment>
<dbReference type="OrthoDB" id="19692at2759"/>
<evidence type="ECO:0000256" key="6">
    <source>
        <dbReference type="ARBA" id="ARBA00022840"/>
    </source>
</evidence>
<name>A0A813U3V4_9BILA</name>
<dbReference type="EMBL" id="CAJNOC010000973">
    <property type="protein sequence ID" value="CAF0822973.1"/>
    <property type="molecule type" value="Genomic_DNA"/>
</dbReference>
<proteinExistence type="inferred from homology"/>
<gene>
    <name evidence="16" type="ORF">OXX778_LOCUS7567</name>
</gene>
<evidence type="ECO:0000256" key="12">
    <source>
        <dbReference type="ARBA" id="ARBA00079959"/>
    </source>
</evidence>
<keyword evidence="5 14" id="KW-0833">Ubl conjugation pathway</keyword>
<dbReference type="GO" id="GO:0036503">
    <property type="term" value="P:ERAD pathway"/>
    <property type="evidence" value="ECO:0007669"/>
    <property type="project" value="UniProtKB-ARBA"/>
</dbReference>
<evidence type="ECO:0000256" key="8">
    <source>
        <dbReference type="ARBA" id="ARBA00063420"/>
    </source>
</evidence>
<comment type="caution">
    <text evidence="16">The sequence shown here is derived from an EMBL/GenBank/DDBJ whole genome shotgun (WGS) entry which is preliminary data.</text>
</comment>
<comment type="function">
    <text evidence="7">Accepts ubiquitin from the E1 complex and catalyzes its covalent attachment to other proteins. In vitro catalyzes 'Lys-48'-linked polyubiquitination. Involved in endoplasmic reticulum-associated degradation (ERAD). Required for sterol-induced ubiquitination of 3-hydroxy-3-methylglutaryl coenzyme A reductase and its subsequent proteasomal degradation.</text>
</comment>
<dbReference type="PANTHER" id="PTHR24067">
    <property type="entry name" value="UBIQUITIN-CONJUGATING ENZYME E2"/>
    <property type="match status" value="1"/>
</dbReference>
<evidence type="ECO:0000256" key="11">
    <source>
        <dbReference type="ARBA" id="ARBA00079258"/>
    </source>
</evidence>
<keyword evidence="17" id="KW-1185">Reference proteome</keyword>
<evidence type="ECO:0000256" key="4">
    <source>
        <dbReference type="ARBA" id="ARBA00022741"/>
    </source>
</evidence>
<dbReference type="GO" id="GO:0061631">
    <property type="term" value="F:ubiquitin conjugating enzyme activity"/>
    <property type="evidence" value="ECO:0007669"/>
    <property type="project" value="UniProtKB-EC"/>
</dbReference>
<evidence type="ECO:0000256" key="13">
    <source>
        <dbReference type="PROSITE-ProRule" id="PRU10133"/>
    </source>
</evidence>
<dbReference type="Pfam" id="PF00179">
    <property type="entry name" value="UQ_con"/>
    <property type="match status" value="1"/>
</dbReference>
<evidence type="ECO:0000313" key="17">
    <source>
        <dbReference type="Proteomes" id="UP000663879"/>
    </source>
</evidence>
<dbReference type="CDD" id="cd23796">
    <property type="entry name" value="UBCc_UBE2G2"/>
    <property type="match status" value="1"/>
</dbReference>
<accession>A0A813U3V4</accession>
<evidence type="ECO:0000259" key="15">
    <source>
        <dbReference type="PROSITE" id="PS50127"/>
    </source>
</evidence>
<dbReference type="InterPro" id="IPR016135">
    <property type="entry name" value="UBQ-conjugating_enzyme/RWD"/>
</dbReference>
<keyword evidence="3" id="KW-0808">Transferase</keyword>
<dbReference type="SMART" id="SM00212">
    <property type="entry name" value="UBCc"/>
    <property type="match status" value="1"/>
</dbReference>
<comment type="similarity">
    <text evidence="14">Belongs to the ubiquitin-conjugating enzyme family.</text>
</comment>
<dbReference type="EC" id="2.3.2.23" evidence="2"/>
<evidence type="ECO:0000256" key="1">
    <source>
        <dbReference type="ARBA" id="ARBA00000485"/>
    </source>
</evidence>
<dbReference type="InterPro" id="IPR023313">
    <property type="entry name" value="UBQ-conjugating_AS"/>
</dbReference>
<dbReference type="Proteomes" id="UP000663879">
    <property type="component" value="Unassembled WGS sequence"/>
</dbReference>
<evidence type="ECO:0000256" key="10">
    <source>
        <dbReference type="ARBA" id="ARBA00076340"/>
    </source>
</evidence>
<dbReference type="AlphaFoldDB" id="A0A813U3V4"/>
<dbReference type="InterPro" id="IPR050113">
    <property type="entry name" value="Ub_conjugating_enzyme"/>
</dbReference>
<comment type="subunit">
    <text evidence="8">Interacts with AUP1 (via C-terminus); the interaction recruits UBE2G2 to lipid droplets. Interacts with ubiquitin ligases AMFR/gp78 and RNF139/TRC8; recruitment to lipid droplets by AUP1 facilitates interaction of UBE2G2 with AMFR and RNF139, leading to sterol-induced ubiquitination of 3-hydroxy-3-methylglutaryl coenzyme A reductase and its subsequent proteasomal degradation.</text>
</comment>
<dbReference type="PROSITE" id="PS00183">
    <property type="entry name" value="UBC_1"/>
    <property type="match status" value="1"/>
</dbReference>
<sequence length="165" mass="18276">MAGSALRRLMAEFKQLTQNPPEGIVAGPISEDNFFEWESLITGPEGTPFEDGVFVANLSFPNDYPLSPPSMKFVSEIFHPNIYPDGRVCISILHPPGDDPTGYESSSERWSPVQSIEKILISVVSMLAEPNDESPANVDAAKMYREDRSKFNDIARKSVRKSLGL</sequence>
<keyword evidence="6 14" id="KW-0067">ATP-binding</keyword>
<evidence type="ECO:0000256" key="9">
    <source>
        <dbReference type="ARBA" id="ARBA00073285"/>
    </source>
</evidence>